<comment type="caution">
    <text evidence="1">The sequence shown here is derived from an EMBL/GenBank/DDBJ whole genome shotgun (WGS) entry which is preliminary data.</text>
</comment>
<sequence length="74" mass="7832">MTGDFDSGVTGMARKQAELNQAAIEQACEAALQGGEYGVRMVRHSDGTVTARVDPGVPYGTIHEYPWGDTSGES</sequence>
<evidence type="ECO:0008006" key="3">
    <source>
        <dbReference type="Google" id="ProtNLM"/>
    </source>
</evidence>
<evidence type="ECO:0000313" key="2">
    <source>
        <dbReference type="Proteomes" id="UP001499979"/>
    </source>
</evidence>
<protein>
    <recommendedName>
        <fullName evidence="3">DUF2188 domain-containing protein</fullName>
    </recommendedName>
</protein>
<evidence type="ECO:0000313" key="1">
    <source>
        <dbReference type="EMBL" id="GAA1138507.1"/>
    </source>
</evidence>
<dbReference type="Proteomes" id="UP001499979">
    <property type="component" value="Unassembled WGS sequence"/>
</dbReference>
<reference evidence="1 2" key="1">
    <citation type="journal article" date="2019" name="Int. J. Syst. Evol. Microbiol.">
        <title>The Global Catalogue of Microorganisms (GCM) 10K type strain sequencing project: providing services to taxonomists for standard genome sequencing and annotation.</title>
        <authorList>
            <consortium name="The Broad Institute Genomics Platform"/>
            <consortium name="The Broad Institute Genome Sequencing Center for Infectious Disease"/>
            <person name="Wu L."/>
            <person name="Ma J."/>
        </authorList>
    </citation>
    <scope>NUCLEOTIDE SEQUENCE [LARGE SCALE GENOMIC DNA]</scope>
    <source>
        <strain evidence="1 2">JCM 11813</strain>
    </source>
</reference>
<keyword evidence="2" id="KW-1185">Reference proteome</keyword>
<gene>
    <name evidence="1" type="ORF">GCM10009606_17860</name>
</gene>
<organism evidence="1 2">
    <name type="scientific">Nocardioides aquiterrae</name>
    <dbReference type="NCBI Taxonomy" id="203799"/>
    <lineage>
        <taxon>Bacteria</taxon>
        <taxon>Bacillati</taxon>
        <taxon>Actinomycetota</taxon>
        <taxon>Actinomycetes</taxon>
        <taxon>Propionibacteriales</taxon>
        <taxon>Nocardioidaceae</taxon>
        <taxon>Nocardioides</taxon>
    </lineage>
</organism>
<dbReference type="EMBL" id="BAAAJE010000006">
    <property type="protein sequence ID" value="GAA1138507.1"/>
    <property type="molecule type" value="Genomic_DNA"/>
</dbReference>
<name>A0ABN1UEY1_9ACTN</name>
<proteinExistence type="predicted"/>
<accession>A0ABN1UEY1</accession>
<dbReference type="RefSeq" id="WP_343907150.1">
    <property type="nucleotide sequence ID" value="NZ_BAAAJE010000006.1"/>
</dbReference>